<sequence precursor="true">MNKLIRPSINQVLPLLMLLALSSVALACPTCKDNLAADPDAANLVRGYFYSILFMMAMPFTILTALSLMFYLEVRKAKARRVKEVAASSSATAVIATQAAEPSTKLASVS</sequence>
<dbReference type="AlphaFoldDB" id="D2R8P4"/>
<name>D2R8P4_PIRSD</name>
<gene>
    <name evidence="3" type="ordered locus">Psta_2920</name>
</gene>
<keyword evidence="1" id="KW-1133">Transmembrane helix</keyword>
<dbReference type="KEGG" id="psl:Psta_2920"/>
<keyword evidence="2" id="KW-0732">Signal</keyword>
<dbReference type="EMBL" id="CP001848">
    <property type="protein sequence ID" value="ADB17585.1"/>
    <property type="molecule type" value="Genomic_DNA"/>
</dbReference>
<proteinExistence type="predicted"/>
<feature type="signal peptide" evidence="2">
    <location>
        <begin position="1"/>
        <end position="27"/>
    </location>
</feature>
<feature type="transmembrane region" description="Helical" evidence="1">
    <location>
        <begin position="51"/>
        <end position="72"/>
    </location>
</feature>
<evidence type="ECO:0000313" key="3">
    <source>
        <dbReference type="EMBL" id="ADB17585.1"/>
    </source>
</evidence>
<dbReference type="eggNOG" id="ENOG502ZEPG">
    <property type="taxonomic scope" value="Bacteria"/>
</dbReference>
<evidence type="ECO:0000256" key="1">
    <source>
        <dbReference type="SAM" id="Phobius"/>
    </source>
</evidence>
<keyword evidence="1" id="KW-0472">Membrane</keyword>
<accession>D2R8P4</accession>
<dbReference type="STRING" id="530564.Psta_2920"/>
<organism evidence="3 4">
    <name type="scientific">Pirellula staleyi (strain ATCC 27377 / DSM 6068 / ICPB 4128)</name>
    <name type="common">Pirella staleyi</name>
    <dbReference type="NCBI Taxonomy" id="530564"/>
    <lineage>
        <taxon>Bacteria</taxon>
        <taxon>Pseudomonadati</taxon>
        <taxon>Planctomycetota</taxon>
        <taxon>Planctomycetia</taxon>
        <taxon>Pirellulales</taxon>
        <taxon>Pirellulaceae</taxon>
        <taxon>Pirellula</taxon>
    </lineage>
</organism>
<keyword evidence="1" id="KW-0812">Transmembrane</keyword>
<feature type="chain" id="PRO_5003035581" evidence="2">
    <location>
        <begin position="28"/>
        <end position="110"/>
    </location>
</feature>
<evidence type="ECO:0000256" key="2">
    <source>
        <dbReference type="SAM" id="SignalP"/>
    </source>
</evidence>
<dbReference type="HOGENOM" id="CLU_2168624_0_0_0"/>
<dbReference type="Proteomes" id="UP000001887">
    <property type="component" value="Chromosome"/>
</dbReference>
<protein>
    <submittedName>
        <fullName evidence="3">Uncharacterized protein</fullName>
    </submittedName>
</protein>
<reference evidence="3 4" key="1">
    <citation type="journal article" date="2009" name="Stand. Genomic Sci.">
        <title>Complete genome sequence of Pirellula staleyi type strain (ATCC 27377).</title>
        <authorList>
            <person name="Clum A."/>
            <person name="Tindall B.J."/>
            <person name="Sikorski J."/>
            <person name="Ivanova N."/>
            <person name="Mavrommatis K."/>
            <person name="Lucas S."/>
            <person name="Glavina del Rio T."/>
            <person name="Nolan M."/>
            <person name="Chen F."/>
            <person name="Tice H."/>
            <person name="Pitluck S."/>
            <person name="Cheng J.F."/>
            <person name="Chertkov O."/>
            <person name="Brettin T."/>
            <person name="Han C."/>
            <person name="Detter J.C."/>
            <person name="Kuske C."/>
            <person name="Bruce D."/>
            <person name="Goodwin L."/>
            <person name="Ovchinikova G."/>
            <person name="Pati A."/>
            <person name="Mikhailova N."/>
            <person name="Chen A."/>
            <person name="Palaniappan K."/>
            <person name="Land M."/>
            <person name="Hauser L."/>
            <person name="Chang Y.J."/>
            <person name="Jeffries C.D."/>
            <person name="Chain P."/>
            <person name="Rohde M."/>
            <person name="Goker M."/>
            <person name="Bristow J."/>
            <person name="Eisen J.A."/>
            <person name="Markowitz V."/>
            <person name="Hugenholtz P."/>
            <person name="Kyrpides N.C."/>
            <person name="Klenk H.P."/>
            <person name="Lapidus A."/>
        </authorList>
    </citation>
    <scope>NUCLEOTIDE SEQUENCE [LARGE SCALE GENOMIC DNA]</scope>
    <source>
        <strain evidence="4">ATCC 27377 / DSM 6068 / ICPB 4128</strain>
    </source>
</reference>
<dbReference type="PROSITE" id="PS51257">
    <property type="entry name" value="PROKAR_LIPOPROTEIN"/>
    <property type="match status" value="1"/>
</dbReference>
<evidence type="ECO:0000313" key="4">
    <source>
        <dbReference type="Proteomes" id="UP000001887"/>
    </source>
</evidence>
<keyword evidence="4" id="KW-1185">Reference proteome</keyword>